<feature type="transmembrane region" description="Helical" evidence="1">
    <location>
        <begin position="265"/>
        <end position="287"/>
    </location>
</feature>
<feature type="transmembrane region" description="Helical" evidence="1">
    <location>
        <begin position="135"/>
        <end position="159"/>
    </location>
</feature>
<feature type="transmembrane region" description="Helical" evidence="1">
    <location>
        <begin position="85"/>
        <end position="104"/>
    </location>
</feature>
<gene>
    <name evidence="2" type="ORF">LR394_23090</name>
</gene>
<accession>A0A9X1SVB3</accession>
<dbReference type="RefSeq" id="WP_231445395.1">
    <property type="nucleotide sequence ID" value="NZ_JAJOMB010000013.1"/>
</dbReference>
<dbReference type="Pfam" id="PF12679">
    <property type="entry name" value="ABC2_membrane_2"/>
    <property type="match status" value="1"/>
</dbReference>
<feature type="transmembrane region" description="Helical" evidence="1">
    <location>
        <begin position="235"/>
        <end position="253"/>
    </location>
</feature>
<evidence type="ECO:0000256" key="1">
    <source>
        <dbReference type="SAM" id="Phobius"/>
    </source>
</evidence>
<keyword evidence="1" id="KW-0472">Membrane</keyword>
<dbReference type="Proteomes" id="UP001138997">
    <property type="component" value="Unassembled WGS sequence"/>
</dbReference>
<keyword evidence="1" id="KW-0812">Transmembrane</keyword>
<keyword evidence="1" id="KW-1133">Transmembrane helix</keyword>
<sequence>MSSDSGAGSGVIHDIGFRHYEGPRLGRGYLIRSLYADSLRGCYGLGRSTKSKIMPFLLLLVMTAPAVIMAVVAGVLGLDELPLDYVSYIFALSSAITIFLAAQAPATVSRDLRFRTMPLYLSRPLTRNDYVLAKYGAMSTALFILIAVPQTALFIGALLAKMEFWPNAKGWAAGLLGAFLLSLVLSGIGLLIASITPRRGFGVAAVITVLLLLTLVSGVLSALSYENDQAALSAYFALLNPVSLVQGVLVWTVNAESTYPEPPPGTLGGLVFTAVMLLVIAGSYALLAARYRKVSAS</sequence>
<organism evidence="2 3">
    <name type="scientific">Kineosporia babensis</name>
    <dbReference type="NCBI Taxonomy" id="499548"/>
    <lineage>
        <taxon>Bacteria</taxon>
        <taxon>Bacillati</taxon>
        <taxon>Actinomycetota</taxon>
        <taxon>Actinomycetes</taxon>
        <taxon>Kineosporiales</taxon>
        <taxon>Kineosporiaceae</taxon>
        <taxon>Kineosporia</taxon>
    </lineage>
</organism>
<feature type="transmembrane region" description="Helical" evidence="1">
    <location>
        <begin position="171"/>
        <end position="195"/>
    </location>
</feature>
<name>A0A9X1SVB3_9ACTN</name>
<keyword evidence="3" id="KW-1185">Reference proteome</keyword>
<reference evidence="2" key="1">
    <citation type="submission" date="2021-11" db="EMBL/GenBank/DDBJ databases">
        <title>Streptomyces corallinus and Kineosporia corallina sp. nov., two new coral-derived marine actinobacteria.</title>
        <authorList>
            <person name="Buangrab K."/>
            <person name="Sutthacheep M."/>
            <person name="Yeemin T."/>
            <person name="Harunari E."/>
            <person name="Igarashi Y."/>
            <person name="Sripreechasak P."/>
            <person name="Kanchanasin P."/>
            <person name="Tanasupawat S."/>
            <person name="Phongsopitanun W."/>
        </authorList>
    </citation>
    <scope>NUCLEOTIDE SEQUENCE</scope>
    <source>
        <strain evidence="2">JCM 31032</strain>
    </source>
</reference>
<feature type="transmembrane region" description="Helical" evidence="1">
    <location>
        <begin position="201"/>
        <end position="223"/>
    </location>
</feature>
<proteinExistence type="predicted"/>
<protein>
    <submittedName>
        <fullName evidence="2">ABC transporter permease</fullName>
    </submittedName>
</protein>
<comment type="caution">
    <text evidence="2">The sequence shown here is derived from an EMBL/GenBank/DDBJ whole genome shotgun (WGS) entry which is preliminary data.</text>
</comment>
<dbReference type="EMBL" id="JAJOMB010000013">
    <property type="protein sequence ID" value="MCD5313797.1"/>
    <property type="molecule type" value="Genomic_DNA"/>
</dbReference>
<dbReference type="AlphaFoldDB" id="A0A9X1SVB3"/>
<evidence type="ECO:0000313" key="2">
    <source>
        <dbReference type="EMBL" id="MCD5313797.1"/>
    </source>
</evidence>
<evidence type="ECO:0000313" key="3">
    <source>
        <dbReference type="Proteomes" id="UP001138997"/>
    </source>
</evidence>
<feature type="transmembrane region" description="Helical" evidence="1">
    <location>
        <begin position="53"/>
        <end position="78"/>
    </location>
</feature>